<dbReference type="PANTHER" id="PTHR10353:SF10">
    <property type="entry name" value="KLOTHO"/>
    <property type="match status" value="1"/>
</dbReference>
<keyword evidence="3" id="KW-0732">Signal</keyword>
<dbReference type="GO" id="GO:0008543">
    <property type="term" value="P:fibroblast growth factor receptor signaling pathway"/>
    <property type="evidence" value="ECO:0007669"/>
    <property type="project" value="TreeGrafter"/>
</dbReference>
<dbReference type="AlphaFoldDB" id="A0AA40I3B5"/>
<name>A0AA40I3B5_CNENI</name>
<dbReference type="EMBL" id="JAULJE010000006">
    <property type="protein sequence ID" value="KAK1342205.1"/>
    <property type="molecule type" value="Genomic_DNA"/>
</dbReference>
<dbReference type="SUPFAM" id="SSF51445">
    <property type="entry name" value="(Trans)glycosidases"/>
    <property type="match status" value="1"/>
</dbReference>
<comment type="similarity">
    <text evidence="1">Belongs to the glycosyl hydrolase 1 family.</text>
</comment>
<feature type="non-terminal residue" evidence="4">
    <location>
        <position position="254"/>
    </location>
</feature>
<feature type="chain" id="PRO_5041355233" description="Klotho" evidence="3">
    <location>
        <begin position="25"/>
        <end position="254"/>
    </location>
</feature>
<organism evidence="4 5">
    <name type="scientific">Cnephaeus nilssonii</name>
    <name type="common">Northern bat</name>
    <name type="synonym">Eptesicus nilssonii</name>
    <dbReference type="NCBI Taxonomy" id="3371016"/>
    <lineage>
        <taxon>Eukaryota</taxon>
        <taxon>Metazoa</taxon>
        <taxon>Chordata</taxon>
        <taxon>Craniata</taxon>
        <taxon>Vertebrata</taxon>
        <taxon>Euteleostomi</taxon>
        <taxon>Mammalia</taxon>
        <taxon>Eutheria</taxon>
        <taxon>Laurasiatheria</taxon>
        <taxon>Chiroptera</taxon>
        <taxon>Yangochiroptera</taxon>
        <taxon>Vespertilionidae</taxon>
        <taxon>Cnephaeus</taxon>
    </lineage>
</organism>
<comment type="caution">
    <text evidence="4">The sequence shown here is derived from an EMBL/GenBank/DDBJ whole genome shotgun (WGS) entry which is preliminary data.</text>
</comment>
<feature type="signal peptide" evidence="3">
    <location>
        <begin position="1"/>
        <end position="24"/>
    </location>
</feature>
<dbReference type="InterPro" id="IPR017853">
    <property type="entry name" value="GH"/>
</dbReference>
<evidence type="ECO:0008006" key="6">
    <source>
        <dbReference type="Google" id="ProtNLM"/>
    </source>
</evidence>
<dbReference type="InterPro" id="IPR001360">
    <property type="entry name" value="Glyco_hydro_1"/>
</dbReference>
<dbReference type="GO" id="GO:0004553">
    <property type="term" value="F:hydrolase activity, hydrolyzing O-glycosyl compounds"/>
    <property type="evidence" value="ECO:0007669"/>
    <property type="project" value="InterPro"/>
</dbReference>
<dbReference type="PANTHER" id="PTHR10353">
    <property type="entry name" value="GLYCOSYL HYDROLASE"/>
    <property type="match status" value="1"/>
</dbReference>
<proteinExistence type="inferred from homology"/>
<evidence type="ECO:0000256" key="1">
    <source>
        <dbReference type="RuleBase" id="RU003690"/>
    </source>
</evidence>
<dbReference type="Pfam" id="PF00232">
    <property type="entry name" value="Glyco_hydro_1"/>
    <property type="match status" value="1"/>
</dbReference>
<dbReference type="Gene3D" id="3.20.20.80">
    <property type="entry name" value="Glycosidases"/>
    <property type="match status" value="1"/>
</dbReference>
<dbReference type="GO" id="GO:0017134">
    <property type="term" value="F:fibroblast growth factor binding"/>
    <property type="evidence" value="ECO:0007669"/>
    <property type="project" value="TreeGrafter"/>
</dbReference>
<dbReference type="GO" id="GO:0005104">
    <property type="term" value="F:fibroblast growth factor receptor binding"/>
    <property type="evidence" value="ECO:0007669"/>
    <property type="project" value="TreeGrafter"/>
</dbReference>
<feature type="compositionally biased region" description="Low complexity" evidence="2">
    <location>
        <begin position="47"/>
        <end position="62"/>
    </location>
</feature>
<reference evidence="4" key="1">
    <citation type="submission" date="2023-06" db="EMBL/GenBank/DDBJ databases">
        <title>Reference genome for the Northern bat (Eptesicus nilssonii), a most northern bat species.</title>
        <authorList>
            <person name="Laine V.N."/>
            <person name="Pulliainen A.T."/>
            <person name="Lilley T.M."/>
        </authorList>
    </citation>
    <scope>NUCLEOTIDE SEQUENCE</scope>
    <source>
        <strain evidence="4">BLF_Eptnil</strain>
        <tissue evidence="4">Kidney</tissue>
    </source>
</reference>
<protein>
    <recommendedName>
        <fullName evidence="6">Klotho</fullName>
    </recommendedName>
</protein>
<evidence type="ECO:0000313" key="5">
    <source>
        <dbReference type="Proteomes" id="UP001177744"/>
    </source>
</evidence>
<dbReference type="Proteomes" id="UP001177744">
    <property type="component" value="Unassembled WGS sequence"/>
</dbReference>
<keyword evidence="5" id="KW-1185">Reference proteome</keyword>
<evidence type="ECO:0000256" key="3">
    <source>
        <dbReference type="SAM" id="SignalP"/>
    </source>
</evidence>
<gene>
    <name evidence="4" type="ORF">QTO34_016963</name>
</gene>
<sequence length="254" mass="27587">MPARAPPPLPPLLLLLLALGGAFCVRSLGTVRRPGPASRARWPPRMPASSTTPSPTASSGLPPGAGPPTGAPSRSLSATGDVASDSYNNVFRDTEGLRELGVTHYRFSISWARVLPHGSAGTPNREGLRYYRRLLERLRELGVQPVVTLYHWDLPQRLQDAHGGWASRALADHFRDFAELCFRHFGGQVKYWITIDNPYVVAWHGYATGRLAPGVRGSSRLGYLVAHNLLLVSSRGQGLGQGLGRLQGQEGCLR</sequence>
<evidence type="ECO:0000256" key="2">
    <source>
        <dbReference type="SAM" id="MobiDB-lite"/>
    </source>
</evidence>
<feature type="region of interest" description="Disordered" evidence="2">
    <location>
        <begin position="30"/>
        <end position="80"/>
    </location>
</feature>
<evidence type="ECO:0000313" key="4">
    <source>
        <dbReference type="EMBL" id="KAK1342205.1"/>
    </source>
</evidence>
<dbReference type="GO" id="GO:0005975">
    <property type="term" value="P:carbohydrate metabolic process"/>
    <property type="evidence" value="ECO:0007669"/>
    <property type="project" value="InterPro"/>
</dbReference>
<accession>A0AA40I3B5</accession>